<dbReference type="Proteomes" id="UP000318878">
    <property type="component" value="Unassembled WGS sequence"/>
</dbReference>
<dbReference type="AlphaFoldDB" id="A0A5C5UZI2"/>
<accession>A0A5C5UZI2</accession>
<keyword evidence="1" id="KW-0472">Membrane</keyword>
<comment type="caution">
    <text evidence="2">The sequence shown here is derived from an EMBL/GenBank/DDBJ whole genome shotgun (WGS) entry which is preliminary data.</text>
</comment>
<name>A0A5C5UZI2_9BACT</name>
<gene>
    <name evidence="2" type="ORF">Enr8_36980</name>
</gene>
<feature type="transmembrane region" description="Helical" evidence="1">
    <location>
        <begin position="21"/>
        <end position="40"/>
    </location>
</feature>
<sequence length="348" mass="38979">MRRPVRPRDSSEPSLDSFLDVVTNLVGILIILIMVISITAQEAVTDAKAAPAPSPASPSMPIESVIEPEEETGSLEEALALKAELDQITHQRTAVRAELEQKFEDRNKLQFVLTAANTAIDQRREELGATQQDDFNRNRELLAEKAKLNEVYTTLESLENFQPESVVLKHYPTPMAKTVFGREEHFRLLNGKIAFVPLNSLVEQLKTDAEHNAMQLRETDSVTRTVGPISGFYCRYTLNRNAYTVDTKMGAARREVVELDHFVLVPVSEQLGEPFEQAMKPNSDFMQRLAACDPQRTTITLWAYPDSFEEFRQLKLMLVERGFATAGRPLPADYPIGGSPQGSRSSAE</sequence>
<proteinExistence type="predicted"/>
<protein>
    <submittedName>
        <fullName evidence="2">Uncharacterized protein</fullName>
    </submittedName>
</protein>
<evidence type="ECO:0000256" key="1">
    <source>
        <dbReference type="SAM" id="Phobius"/>
    </source>
</evidence>
<reference evidence="2 3" key="1">
    <citation type="submission" date="2019-02" db="EMBL/GenBank/DDBJ databases">
        <title>Deep-cultivation of Planctomycetes and their phenomic and genomic characterization uncovers novel biology.</title>
        <authorList>
            <person name="Wiegand S."/>
            <person name="Jogler M."/>
            <person name="Boedeker C."/>
            <person name="Pinto D."/>
            <person name="Vollmers J."/>
            <person name="Rivas-Marin E."/>
            <person name="Kohn T."/>
            <person name="Peeters S.H."/>
            <person name="Heuer A."/>
            <person name="Rast P."/>
            <person name="Oberbeckmann S."/>
            <person name="Bunk B."/>
            <person name="Jeske O."/>
            <person name="Meyerdierks A."/>
            <person name="Storesund J.E."/>
            <person name="Kallscheuer N."/>
            <person name="Luecker S."/>
            <person name="Lage O.M."/>
            <person name="Pohl T."/>
            <person name="Merkel B.J."/>
            <person name="Hornburger P."/>
            <person name="Mueller R.-W."/>
            <person name="Bruemmer F."/>
            <person name="Labrenz M."/>
            <person name="Spormann A.M."/>
            <person name="Op Den Camp H."/>
            <person name="Overmann J."/>
            <person name="Amann R."/>
            <person name="Jetten M.S.M."/>
            <person name="Mascher T."/>
            <person name="Medema M.H."/>
            <person name="Devos D.P."/>
            <person name="Kaster A.-K."/>
            <person name="Ovreas L."/>
            <person name="Rohde M."/>
            <person name="Galperin M.Y."/>
            <person name="Jogler C."/>
        </authorList>
    </citation>
    <scope>NUCLEOTIDE SEQUENCE [LARGE SCALE GENOMIC DNA]</scope>
    <source>
        <strain evidence="2 3">Enr8</strain>
    </source>
</reference>
<evidence type="ECO:0000313" key="2">
    <source>
        <dbReference type="EMBL" id="TWT31774.1"/>
    </source>
</evidence>
<keyword evidence="1" id="KW-1133">Transmembrane helix</keyword>
<evidence type="ECO:0000313" key="3">
    <source>
        <dbReference type="Proteomes" id="UP000318878"/>
    </source>
</evidence>
<dbReference type="RefSeq" id="WP_146434176.1">
    <property type="nucleotide sequence ID" value="NZ_SJPF01000004.1"/>
</dbReference>
<dbReference type="EMBL" id="SJPF01000004">
    <property type="protein sequence ID" value="TWT31774.1"/>
    <property type="molecule type" value="Genomic_DNA"/>
</dbReference>
<organism evidence="2 3">
    <name type="scientific">Blastopirellula retiformator</name>
    <dbReference type="NCBI Taxonomy" id="2527970"/>
    <lineage>
        <taxon>Bacteria</taxon>
        <taxon>Pseudomonadati</taxon>
        <taxon>Planctomycetota</taxon>
        <taxon>Planctomycetia</taxon>
        <taxon>Pirellulales</taxon>
        <taxon>Pirellulaceae</taxon>
        <taxon>Blastopirellula</taxon>
    </lineage>
</organism>
<dbReference type="OrthoDB" id="284128at2"/>
<keyword evidence="3" id="KW-1185">Reference proteome</keyword>
<keyword evidence="1" id="KW-0812">Transmembrane</keyword>